<dbReference type="CDD" id="cd01734">
    <property type="entry name" value="YlxS_C"/>
    <property type="match status" value="1"/>
</dbReference>
<dbReference type="GO" id="GO:0005829">
    <property type="term" value="C:cytosol"/>
    <property type="evidence" value="ECO:0007669"/>
    <property type="project" value="TreeGrafter"/>
</dbReference>
<feature type="domain" description="Ribosome maturation factor RimP C-terminal" evidence="5">
    <location>
        <begin position="90"/>
        <end position="156"/>
    </location>
</feature>
<dbReference type="Pfam" id="PF17384">
    <property type="entry name" value="DUF150_C"/>
    <property type="match status" value="1"/>
</dbReference>
<dbReference type="EMBL" id="AZRL01000018">
    <property type="protein sequence ID" value="PNR95825.1"/>
    <property type="molecule type" value="Genomic_DNA"/>
</dbReference>
<protein>
    <recommendedName>
        <fullName evidence="3">Ribosome maturation factor RimP</fullName>
    </recommendedName>
</protein>
<dbReference type="InterPro" id="IPR035956">
    <property type="entry name" value="RimP_N_sf"/>
</dbReference>
<comment type="similarity">
    <text evidence="3">Belongs to the RimP family.</text>
</comment>
<dbReference type="InterPro" id="IPR036847">
    <property type="entry name" value="RimP_C_sf"/>
</dbReference>
<evidence type="ECO:0000259" key="5">
    <source>
        <dbReference type="Pfam" id="PF17384"/>
    </source>
</evidence>
<evidence type="ECO:0000256" key="3">
    <source>
        <dbReference type="HAMAP-Rule" id="MF_01077"/>
    </source>
</evidence>
<dbReference type="InterPro" id="IPR028989">
    <property type="entry name" value="RimP_N"/>
</dbReference>
<evidence type="ECO:0000256" key="2">
    <source>
        <dbReference type="ARBA" id="ARBA00022517"/>
    </source>
</evidence>
<organism evidence="6 7">
    <name type="scientific">Petrotoga olearia DSM 13574</name>
    <dbReference type="NCBI Taxonomy" id="1122955"/>
    <lineage>
        <taxon>Bacteria</taxon>
        <taxon>Thermotogati</taxon>
        <taxon>Thermotogota</taxon>
        <taxon>Thermotogae</taxon>
        <taxon>Petrotogales</taxon>
        <taxon>Petrotogaceae</taxon>
        <taxon>Petrotoga</taxon>
    </lineage>
</organism>
<dbReference type="SUPFAM" id="SSF74942">
    <property type="entry name" value="YhbC-like, C-terminal domain"/>
    <property type="match status" value="1"/>
</dbReference>
<dbReference type="GO" id="GO:0006412">
    <property type="term" value="P:translation"/>
    <property type="evidence" value="ECO:0007669"/>
    <property type="project" value="TreeGrafter"/>
</dbReference>
<evidence type="ECO:0000256" key="1">
    <source>
        <dbReference type="ARBA" id="ARBA00022490"/>
    </source>
</evidence>
<comment type="subcellular location">
    <subcellularLocation>
        <location evidence="3">Cytoplasm</location>
    </subcellularLocation>
</comment>
<keyword evidence="2 3" id="KW-0690">Ribosome biogenesis</keyword>
<proteinExistence type="inferred from homology"/>
<comment type="function">
    <text evidence="3">Required for maturation of 30S ribosomal subunits.</text>
</comment>
<dbReference type="InterPro" id="IPR003728">
    <property type="entry name" value="Ribosome_maturation_RimP"/>
</dbReference>
<dbReference type="Pfam" id="PF02576">
    <property type="entry name" value="RimP_N"/>
    <property type="match status" value="1"/>
</dbReference>
<dbReference type="AlphaFoldDB" id="A0A2K1NZ61"/>
<reference evidence="6 7" key="1">
    <citation type="submission" date="2013-12" db="EMBL/GenBank/DDBJ databases">
        <title>Comparative genomics of Petrotoga isolates.</title>
        <authorList>
            <person name="Nesbo C.L."/>
            <person name="Charchuk R."/>
            <person name="Chow K."/>
        </authorList>
    </citation>
    <scope>NUCLEOTIDE SEQUENCE [LARGE SCALE GENOMIC DNA]</scope>
    <source>
        <strain evidence="6 7">DSM 13574</strain>
    </source>
</reference>
<sequence length="157" mass="17875">MLTSKEVKQLIWEKADNVASKLDLEIFDILIKGSNKNKILEIVIDKAGGYVSIGDCERFSKAFDPWLDEIDPFDKSYELVVSSPGLDRKLRGKADYERFKGKLAKFILKGKEKKHSVVIGYIDDILEDQIKITEKDSGKLLNIDLNEIDKANLEIEL</sequence>
<accession>A0A2K1NZ61</accession>
<evidence type="ECO:0000313" key="6">
    <source>
        <dbReference type="EMBL" id="PNR95825.1"/>
    </source>
</evidence>
<evidence type="ECO:0000259" key="4">
    <source>
        <dbReference type="Pfam" id="PF02576"/>
    </source>
</evidence>
<comment type="caution">
    <text evidence="6">The sequence shown here is derived from an EMBL/GenBank/DDBJ whole genome shotgun (WGS) entry which is preliminary data.</text>
</comment>
<dbReference type="Gene3D" id="3.30.300.70">
    <property type="entry name" value="RimP-like superfamily, N-terminal"/>
    <property type="match status" value="1"/>
</dbReference>
<dbReference type="Gene3D" id="2.30.30.180">
    <property type="entry name" value="Ribosome maturation factor RimP, C-terminal domain"/>
    <property type="match status" value="1"/>
</dbReference>
<gene>
    <name evidence="3" type="primary">rimP</name>
    <name evidence="6" type="ORF">X929_07025</name>
</gene>
<dbReference type="SUPFAM" id="SSF75420">
    <property type="entry name" value="YhbC-like, N-terminal domain"/>
    <property type="match status" value="1"/>
</dbReference>
<evidence type="ECO:0000313" key="7">
    <source>
        <dbReference type="Proteomes" id="UP000236434"/>
    </source>
</evidence>
<dbReference type="RefSeq" id="WP_103067279.1">
    <property type="nucleotide sequence ID" value="NZ_AZRL01000018.1"/>
</dbReference>
<dbReference type="HAMAP" id="MF_01077">
    <property type="entry name" value="RimP"/>
    <property type="match status" value="1"/>
</dbReference>
<dbReference type="Proteomes" id="UP000236434">
    <property type="component" value="Unassembled WGS sequence"/>
</dbReference>
<keyword evidence="1 3" id="KW-0963">Cytoplasm</keyword>
<dbReference type="InterPro" id="IPR028998">
    <property type="entry name" value="RimP_C"/>
</dbReference>
<name>A0A2K1NZ61_9BACT</name>
<feature type="domain" description="Ribosome maturation factor RimP N-terminal" evidence="4">
    <location>
        <begin position="16"/>
        <end position="87"/>
    </location>
</feature>
<dbReference type="PANTHER" id="PTHR33867:SF1">
    <property type="entry name" value="RIBOSOME MATURATION FACTOR RIMP"/>
    <property type="match status" value="1"/>
</dbReference>
<dbReference type="PANTHER" id="PTHR33867">
    <property type="entry name" value="RIBOSOME MATURATION FACTOR RIMP"/>
    <property type="match status" value="1"/>
</dbReference>
<dbReference type="OrthoDB" id="9805006at2"/>
<dbReference type="GO" id="GO:0000028">
    <property type="term" value="P:ribosomal small subunit assembly"/>
    <property type="evidence" value="ECO:0007669"/>
    <property type="project" value="TreeGrafter"/>
</dbReference>